<keyword evidence="3" id="KW-1185">Reference proteome</keyword>
<dbReference type="PANTHER" id="PTHR35010:SF2">
    <property type="entry name" value="BLL4672 PROTEIN"/>
    <property type="match status" value="1"/>
</dbReference>
<dbReference type="GO" id="GO:0003677">
    <property type="term" value="F:DNA binding"/>
    <property type="evidence" value="ECO:0007669"/>
    <property type="project" value="InterPro"/>
</dbReference>
<dbReference type="CDD" id="cd00093">
    <property type="entry name" value="HTH_XRE"/>
    <property type="match status" value="1"/>
</dbReference>
<sequence>MGENELGAFLRARREAISPAEVGLAGSARRRTPGLRRGELATIAGISVEYLTRLEQGRDRRPSPEILAALADSLRLTSDERVHVHRLVKAVTGGACQGSAPPARVARPTVRTLLDRLDSTPALVLNRPGDLLACTTGYRRLAGPVGLLDAEPANLARFVFTDARAQAVFPEWSRVADAQAADLRAATALGDSHAGRLAEELSIAAGVSFSSRFQSSAALPARVGVERWVHPAAGELVLAYESLELPDADEQRLVVYLPADEQTASALELLTRHKAVS</sequence>
<dbReference type="Pfam" id="PF17765">
    <property type="entry name" value="MLTR_LBD"/>
    <property type="match status" value="1"/>
</dbReference>
<evidence type="ECO:0000313" key="3">
    <source>
        <dbReference type="Proteomes" id="UP000185511"/>
    </source>
</evidence>
<dbReference type="PANTHER" id="PTHR35010">
    <property type="entry name" value="BLL4672 PROTEIN-RELATED"/>
    <property type="match status" value="1"/>
</dbReference>
<reference evidence="3" key="1">
    <citation type="submission" date="2016-06" db="EMBL/GenBank/DDBJ databases">
        <title>Complete genome sequence of Actinoalloteichus fjordicus DSM 46855 (=ADI127-17), type strain of the new species Actinoalloteichus fjordicus.</title>
        <authorList>
            <person name="Ruckert C."/>
            <person name="Nouioui I."/>
            <person name="Willmese J."/>
            <person name="van Wezel G."/>
            <person name="Klenk H.-P."/>
            <person name="Kalinowski J."/>
            <person name="Zotchev S.B."/>
        </authorList>
    </citation>
    <scope>NUCLEOTIDE SEQUENCE [LARGE SCALE GENOMIC DNA]</scope>
    <source>
        <strain evidence="3">ADI127-7</strain>
    </source>
</reference>
<dbReference type="InterPro" id="IPR010982">
    <property type="entry name" value="Lambda_DNA-bd_dom_sf"/>
</dbReference>
<feature type="domain" description="HTH cro/C1-type" evidence="1">
    <location>
        <begin position="39"/>
        <end position="81"/>
    </location>
</feature>
<dbReference type="PROSITE" id="PS50943">
    <property type="entry name" value="HTH_CROC1"/>
    <property type="match status" value="1"/>
</dbReference>
<dbReference type="AlphaFoldDB" id="A0AAC9PSC1"/>
<dbReference type="SMART" id="SM00530">
    <property type="entry name" value="HTH_XRE"/>
    <property type="match status" value="1"/>
</dbReference>
<dbReference type="SUPFAM" id="SSF47413">
    <property type="entry name" value="lambda repressor-like DNA-binding domains"/>
    <property type="match status" value="1"/>
</dbReference>
<dbReference type="InterPro" id="IPR001387">
    <property type="entry name" value="Cro/C1-type_HTH"/>
</dbReference>
<dbReference type="Pfam" id="PF13560">
    <property type="entry name" value="HTH_31"/>
    <property type="match status" value="1"/>
</dbReference>
<proteinExistence type="predicted"/>
<name>A0AAC9PSC1_9PSEU</name>
<gene>
    <name evidence="2" type="ORF">UA74_14600</name>
</gene>
<accession>A0AAC9PSC1</accession>
<dbReference type="EMBL" id="CP016076">
    <property type="protein sequence ID" value="APU14978.1"/>
    <property type="molecule type" value="Genomic_DNA"/>
</dbReference>
<dbReference type="Gene3D" id="1.10.260.40">
    <property type="entry name" value="lambda repressor-like DNA-binding domains"/>
    <property type="match status" value="1"/>
</dbReference>
<evidence type="ECO:0000259" key="1">
    <source>
        <dbReference type="PROSITE" id="PS50943"/>
    </source>
</evidence>
<dbReference type="InterPro" id="IPR041413">
    <property type="entry name" value="MLTR_LBD"/>
</dbReference>
<protein>
    <submittedName>
        <fullName evidence="2">DNA binding protein with helix-turn-helix domain</fullName>
    </submittedName>
</protein>
<dbReference type="RefSeq" id="WP_075764555.1">
    <property type="nucleotide sequence ID" value="NZ_CP016076.1"/>
</dbReference>
<dbReference type="KEGG" id="acad:UA74_14600"/>
<evidence type="ECO:0000313" key="2">
    <source>
        <dbReference type="EMBL" id="APU14978.1"/>
    </source>
</evidence>
<organism evidence="2 3">
    <name type="scientific">Actinoalloteichus fjordicus</name>
    <dbReference type="NCBI Taxonomy" id="1612552"/>
    <lineage>
        <taxon>Bacteria</taxon>
        <taxon>Bacillati</taxon>
        <taxon>Actinomycetota</taxon>
        <taxon>Actinomycetes</taxon>
        <taxon>Pseudonocardiales</taxon>
        <taxon>Pseudonocardiaceae</taxon>
        <taxon>Actinoalloteichus</taxon>
    </lineage>
</organism>
<dbReference type="Proteomes" id="UP000185511">
    <property type="component" value="Chromosome"/>
</dbReference>
<dbReference type="Gene3D" id="3.30.450.180">
    <property type="match status" value="1"/>
</dbReference>